<name>A0A0R1P5F4_9LACO</name>
<dbReference type="PANTHER" id="PTHR39639:SF1">
    <property type="entry name" value="DUF262 DOMAIN-CONTAINING PROTEIN"/>
    <property type="match status" value="1"/>
</dbReference>
<reference evidence="2 3" key="1">
    <citation type="journal article" date="2015" name="Genome Announc.">
        <title>Expanding the biotechnology potential of lactobacilli through comparative genomics of 213 strains and associated genera.</title>
        <authorList>
            <person name="Sun Z."/>
            <person name="Harris H.M."/>
            <person name="McCann A."/>
            <person name="Guo C."/>
            <person name="Argimon S."/>
            <person name="Zhang W."/>
            <person name="Yang X."/>
            <person name="Jeffery I.B."/>
            <person name="Cooney J.C."/>
            <person name="Kagawa T.F."/>
            <person name="Liu W."/>
            <person name="Song Y."/>
            <person name="Salvetti E."/>
            <person name="Wrobel A."/>
            <person name="Rasinkangas P."/>
            <person name="Parkhill J."/>
            <person name="Rea M.C."/>
            <person name="O'Sullivan O."/>
            <person name="Ritari J."/>
            <person name="Douillard F.P."/>
            <person name="Paul Ross R."/>
            <person name="Yang R."/>
            <person name="Briner A.E."/>
            <person name="Felis G.E."/>
            <person name="de Vos W.M."/>
            <person name="Barrangou R."/>
            <person name="Klaenhammer T.R."/>
            <person name="Caufield P.W."/>
            <person name="Cui Y."/>
            <person name="Zhang H."/>
            <person name="O'Toole P.W."/>
        </authorList>
    </citation>
    <scope>NUCLEOTIDE SEQUENCE [LARGE SCALE GENOMIC DNA]</scope>
    <source>
        <strain evidence="2 3">DSM 10532</strain>
    </source>
</reference>
<dbReference type="AlphaFoldDB" id="A0A0R1P5F4"/>
<sequence>MDENKKKKARNQIDKLQQEVSYDTRDYPIEYLVQNYESRKFFRPRYQRNELVWDERRQARFIESLLLGYPIPMLFLADTDEGKLEIVDGLQRISTLVSFMQNKLILEKLEKLTDLNGFKFKDLPESEKNRFPMNSLRVIVLRKNTDEKTKIDLFNRINTSSLRANDAEVRSGVEILNPFMQLINKLSNDKTFLRLIDLSAAKLKRKENVELASRFFAYSHEYKNFKHSVRSFVNSFIEKSGEKYTVGAKEDFEKEFKNTFKFIDDFYPKDIFHNNGIHMTPRVRFEAISVGTNLALKKDPKLKIRKEDVLNMVQTSEFKEYTTSDASNSRPKIIKRIEFVENYLLENGIR</sequence>
<dbReference type="STRING" id="1423748.FC37_GL000860"/>
<organism evidence="2 3">
    <name type="scientific">Lactobacillus gallinarum DSM 10532 = JCM 2011</name>
    <dbReference type="NCBI Taxonomy" id="1423748"/>
    <lineage>
        <taxon>Bacteria</taxon>
        <taxon>Bacillati</taxon>
        <taxon>Bacillota</taxon>
        <taxon>Bacilli</taxon>
        <taxon>Lactobacillales</taxon>
        <taxon>Lactobacillaceae</taxon>
        <taxon>Lactobacillus</taxon>
    </lineage>
</organism>
<evidence type="ECO:0000313" key="2">
    <source>
        <dbReference type="EMBL" id="KRL23688.1"/>
    </source>
</evidence>
<protein>
    <recommendedName>
        <fullName evidence="1">GmrSD restriction endonucleases N-terminal domain-containing protein</fullName>
    </recommendedName>
</protein>
<dbReference type="InterPro" id="IPR004919">
    <property type="entry name" value="GmrSD_N"/>
</dbReference>
<dbReference type="Pfam" id="PF03235">
    <property type="entry name" value="GmrSD_N"/>
    <property type="match status" value="1"/>
</dbReference>
<feature type="domain" description="GmrSD restriction endonucleases N-terminal" evidence="1">
    <location>
        <begin position="31"/>
        <end position="170"/>
    </location>
</feature>
<dbReference type="OrthoDB" id="9770340at2"/>
<dbReference type="EMBL" id="AZEL01000021">
    <property type="protein sequence ID" value="KRL23688.1"/>
    <property type="molecule type" value="Genomic_DNA"/>
</dbReference>
<dbReference type="RefSeq" id="WP_025006036.1">
    <property type="nucleotide sequence ID" value="NZ_AZEL01000021.1"/>
</dbReference>
<proteinExistence type="predicted"/>
<dbReference type="Proteomes" id="UP000051311">
    <property type="component" value="Unassembled WGS sequence"/>
</dbReference>
<evidence type="ECO:0000259" key="1">
    <source>
        <dbReference type="Pfam" id="PF03235"/>
    </source>
</evidence>
<gene>
    <name evidence="2" type="ORF">FC37_GL000860</name>
</gene>
<comment type="caution">
    <text evidence="2">The sequence shown here is derived from an EMBL/GenBank/DDBJ whole genome shotgun (WGS) entry which is preliminary data.</text>
</comment>
<evidence type="ECO:0000313" key="3">
    <source>
        <dbReference type="Proteomes" id="UP000051311"/>
    </source>
</evidence>
<dbReference type="PATRIC" id="fig|1423748.3.peg.902"/>
<dbReference type="PANTHER" id="PTHR39639">
    <property type="entry name" value="CHROMOSOME 16, WHOLE GENOME SHOTGUN SEQUENCE"/>
    <property type="match status" value="1"/>
</dbReference>
<accession>A0A0R1P5F4</accession>
<dbReference type="eggNOG" id="COG1479">
    <property type="taxonomic scope" value="Bacteria"/>
</dbReference>